<dbReference type="STRING" id="1448320.A0A319DE12"/>
<keyword evidence="2" id="KW-1185">Reference proteome</keyword>
<organism evidence="1 2">
    <name type="scientific">Aspergillus ellipticus CBS 707.79</name>
    <dbReference type="NCBI Taxonomy" id="1448320"/>
    <lineage>
        <taxon>Eukaryota</taxon>
        <taxon>Fungi</taxon>
        <taxon>Dikarya</taxon>
        <taxon>Ascomycota</taxon>
        <taxon>Pezizomycotina</taxon>
        <taxon>Eurotiomycetes</taxon>
        <taxon>Eurotiomycetidae</taxon>
        <taxon>Eurotiales</taxon>
        <taxon>Aspergillaceae</taxon>
        <taxon>Aspergillus</taxon>
        <taxon>Aspergillus subgen. Circumdati</taxon>
    </lineage>
</organism>
<accession>A0A319DE12</accession>
<name>A0A319DE12_9EURO</name>
<sequence length="319" mass="36459">MNNGSLDEAAKRHGGSPGFQVVSICSRDVWDFIHQVWSPPDTHIEKPPLDYPHLEKLIVIPRACNTANTNTINIPLDRAYVGVCAEYGISQEVFLDFLDELNLLAGGHRGIMYMQKAGKAVHFAGHLDPTRFTALVGQCINLTAHLVHLAYIKGPWARRTPKHLQASILSGKQLRKLLGLDPKFPLCAPLNSGWTVPSKNDLMRGVRSWVRVPARQIYQLLEYVYDMHIASEANENWKEEKGWVRRHAARMVRNWQVVSEIQHEIWRGEALRLYDQAREAQDLKMKNKLAKKADKKDMEMKHTEKITWLVIQNWSPPPG</sequence>
<dbReference type="VEuPathDB" id="FungiDB:BO71DRAFT_440160"/>
<evidence type="ECO:0000313" key="1">
    <source>
        <dbReference type="EMBL" id="PYH95606.1"/>
    </source>
</evidence>
<reference evidence="1 2" key="1">
    <citation type="submission" date="2018-02" db="EMBL/GenBank/DDBJ databases">
        <title>The genomes of Aspergillus section Nigri reveals drivers in fungal speciation.</title>
        <authorList>
            <consortium name="DOE Joint Genome Institute"/>
            <person name="Vesth T.C."/>
            <person name="Nybo J."/>
            <person name="Theobald S."/>
            <person name="Brandl J."/>
            <person name="Frisvad J.C."/>
            <person name="Nielsen K.F."/>
            <person name="Lyhne E.K."/>
            <person name="Kogle M.E."/>
            <person name="Kuo A."/>
            <person name="Riley R."/>
            <person name="Clum A."/>
            <person name="Nolan M."/>
            <person name="Lipzen A."/>
            <person name="Salamov A."/>
            <person name="Henrissat B."/>
            <person name="Wiebenga A."/>
            <person name="De vries R.P."/>
            <person name="Grigoriev I.V."/>
            <person name="Mortensen U.H."/>
            <person name="Andersen M.R."/>
            <person name="Baker S.E."/>
        </authorList>
    </citation>
    <scope>NUCLEOTIDE SEQUENCE [LARGE SCALE GENOMIC DNA]</scope>
    <source>
        <strain evidence="1 2">CBS 707.79</strain>
    </source>
</reference>
<protein>
    <submittedName>
        <fullName evidence="1">Uncharacterized protein</fullName>
    </submittedName>
</protein>
<dbReference type="OrthoDB" id="3068835at2759"/>
<dbReference type="Proteomes" id="UP000247810">
    <property type="component" value="Unassembled WGS sequence"/>
</dbReference>
<gene>
    <name evidence="1" type="ORF">BO71DRAFT_440160</name>
</gene>
<proteinExistence type="predicted"/>
<evidence type="ECO:0000313" key="2">
    <source>
        <dbReference type="Proteomes" id="UP000247810"/>
    </source>
</evidence>
<dbReference type="AlphaFoldDB" id="A0A319DE12"/>
<dbReference type="EMBL" id="KZ825850">
    <property type="protein sequence ID" value="PYH95606.1"/>
    <property type="molecule type" value="Genomic_DNA"/>
</dbReference>